<gene>
    <name evidence="1" type="ORF">MPLG2_0780</name>
</gene>
<dbReference type="RefSeq" id="WP_105184962.1">
    <property type="nucleotide sequence ID" value="NZ_BAAAGO010000066.1"/>
</dbReference>
<protein>
    <submittedName>
        <fullName evidence="1">Uncharacterized protein</fullName>
    </submittedName>
</protein>
<reference evidence="1 2" key="1">
    <citation type="submission" date="2018-02" db="EMBL/GenBank/DDBJ databases">
        <authorList>
            <person name="Cohen D.B."/>
            <person name="Kent A.D."/>
        </authorList>
    </citation>
    <scope>NUCLEOTIDE SEQUENCE [LARGE SCALE GENOMIC DNA]</scope>
    <source>
        <strain evidence="1">1</strain>
    </source>
</reference>
<evidence type="ECO:0000313" key="1">
    <source>
        <dbReference type="EMBL" id="SPD85816.1"/>
    </source>
</evidence>
<evidence type="ECO:0000313" key="2">
    <source>
        <dbReference type="Proteomes" id="UP000238164"/>
    </source>
</evidence>
<dbReference type="AlphaFoldDB" id="A0A2N9JEK5"/>
<dbReference type="KEGG" id="mgg:MPLG2_0780"/>
<accession>A0A2N9JEK5</accession>
<sequence length="169" mass="18540">MSFAVHFISAETAAAPHPLGDPVADLPDDEGDEDVEELTADEIAAWDGLHPRLVELLPAGAHDVSATPFARQLVHESTGMMVTWAHDDYEASVPFWSENATAELFDTLAAVTEAIEAATGRVGVDEISEARFLDHREQVQDTFAMMAAGFEQAMERQTVLGWLRSKFKR</sequence>
<organism evidence="1 2">
    <name type="scientific">Micropruina glycogenica</name>
    <dbReference type="NCBI Taxonomy" id="75385"/>
    <lineage>
        <taxon>Bacteria</taxon>
        <taxon>Bacillati</taxon>
        <taxon>Actinomycetota</taxon>
        <taxon>Actinomycetes</taxon>
        <taxon>Propionibacteriales</taxon>
        <taxon>Nocardioidaceae</taxon>
        <taxon>Micropruina</taxon>
    </lineage>
</organism>
<dbReference type="Proteomes" id="UP000238164">
    <property type="component" value="Chromosome 1"/>
</dbReference>
<keyword evidence="2" id="KW-1185">Reference proteome</keyword>
<proteinExistence type="predicted"/>
<dbReference type="EMBL" id="LT985188">
    <property type="protein sequence ID" value="SPD85816.1"/>
    <property type="molecule type" value="Genomic_DNA"/>
</dbReference>
<name>A0A2N9JEK5_9ACTN</name>